<comment type="caution">
    <text evidence="2">The sequence shown here is derived from an EMBL/GenBank/DDBJ whole genome shotgun (WGS) entry which is preliminary data.</text>
</comment>
<evidence type="ECO:0000313" key="3">
    <source>
        <dbReference type="Proteomes" id="UP000269198"/>
    </source>
</evidence>
<dbReference type="Proteomes" id="UP000269198">
    <property type="component" value="Unassembled WGS sequence"/>
</dbReference>
<sequence length="68" mass="7488">MPTENQRRAHGAWRTSSYSGRNGECVEVADLPTSVAVRDSKHPTPTSLNFDNGAWASFIRGIKRGETL</sequence>
<accession>A0A3N0EF85</accession>
<name>A0A3N0EF85_9ACTN</name>
<dbReference type="RefSeq" id="WP_123200009.1">
    <property type="nucleotide sequence ID" value="NZ_RJMB01000003.1"/>
</dbReference>
<gene>
    <name evidence="2" type="ORF">EFW17_04590</name>
</gene>
<evidence type="ECO:0000313" key="2">
    <source>
        <dbReference type="EMBL" id="RNL86484.1"/>
    </source>
</evidence>
<evidence type="ECO:0000259" key="1">
    <source>
        <dbReference type="Pfam" id="PF04149"/>
    </source>
</evidence>
<dbReference type="InterPro" id="IPR007278">
    <property type="entry name" value="DUF397"/>
</dbReference>
<keyword evidence="3" id="KW-1185">Reference proteome</keyword>
<dbReference type="EMBL" id="RJMB01000003">
    <property type="protein sequence ID" value="RNL86484.1"/>
    <property type="molecule type" value="Genomic_DNA"/>
</dbReference>
<proteinExistence type="predicted"/>
<dbReference type="Pfam" id="PF04149">
    <property type="entry name" value="DUF397"/>
    <property type="match status" value="1"/>
</dbReference>
<dbReference type="OrthoDB" id="4302299at2"/>
<organism evidence="2 3">
    <name type="scientific">Halostreptopolyspora alba</name>
    <dbReference type="NCBI Taxonomy" id="2487137"/>
    <lineage>
        <taxon>Bacteria</taxon>
        <taxon>Bacillati</taxon>
        <taxon>Actinomycetota</taxon>
        <taxon>Actinomycetes</taxon>
        <taxon>Streptosporangiales</taxon>
        <taxon>Nocardiopsidaceae</taxon>
        <taxon>Halostreptopolyspora</taxon>
    </lineage>
</organism>
<dbReference type="AlphaFoldDB" id="A0A3N0EF85"/>
<feature type="domain" description="DUF397" evidence="1">
    <location>
        <begin position="12"/>
        <end position="63"/>
    </location>
</feature>
<protein>
    <submittedName>
        <fullName evidence="2">DUF397 domain-containing protein</fullName>
    </submittedName>
</protein>
<reference evidence="2 3" key="1">
    <citation type="submission" date="2018-11" db="EMBL/GenBank/DDBJ databases">
        <title>The genome draft of YIM 96095.</title>
        <authorList>
            <person name="Tang S.-K."/>
            <person name="Chunyu W.-X."/>
            <person name="Feng Y.-Z."/>
        </authorList>
    </citation>
    <scope>NUCLEOTIDE SEQUENCE [LARGE SCALE GENOMIC DNA]</scope>
    <source>
        <strain evidence="2 3">YIM 96095</strain>
    </source>
</reference>